<comment type="caution">
    <text evidence="3">The sequence shown here is derived from an EMBL/GenBank/DDBJ whole genome shotgun (WGS) entry which is preliminary data.</text>
</comment>
<evidence type="ECO:0000313" key="4">
    <source>
        <dbReference type="Proteomes" id="UP000237073"/>
    </source>
</evidence>
<accession>A0A2P5GMH5</accession>
<feature type="chain" id="PRO_5015170059" evidence="1">
    <location>
        <begin position="24"/>
        <end position="196"/>
    </location>
</feature>
<reference evidence="4 5" key="1">
    <citation type="submission" date="2018-01" db="EMBL/GenBank/DDBJ databases">
        <title>Superficieibacter electus gen. nov., sp. nov., an extended-spectrum beta-lactamase possessing member of the Enterobacteriaceae family, isolated from intensive care unit surfaces.</title>
        <authorList>
            <person name="Potter R.F."/>
            <person name="D'Souza A.W."/>
        </authorList>
    </citation>
    <scope>NUCLEOTIDE SEQUENCE [LARGE SCALE GENOMIC DNA]</scope>
    <source>
        <strain evidence="3 5">BP-1</strain>
        <strain evidence="2 4">BP-2</strain>
    </source>
</reference>
<evidence type="ECO:0000313" key="3">
    <source>
        <dbReference type="EMBL" id="POP47007.1"/>
    </source>
</evidence>
<dbReference type="InterPro" id="IPR036937">
    <property type="entry name" value="Adhesion_dom_fimbrial_sf"/>
</dbReference>
<dbReference type="GO" id="GO:0007155">
    <property type="term" value="P:cell adhesion"/>
    <property type="evidence" value="ECO:0007669"/>
    <property type="project" value="InterPro"/>
</dbReference>
<keyword evidence="4" id="KW-1185">Reference proteome</keyword>
<dbReference type="EMBL" id="PQGE01000025">
    <property type="protein sequence ID" value="POP41578.1"/>
    <property type="molecule type" value="Genomic_DNA"/>
</dbReference>
<organism evidence="3 5">
    <name type="scientific">Superficieibacter electus</name>
    <dbReference type="NCBI Taxonomy" id="2022662"/>
    <lineage>
        <taxon>Bacteria</taxon>
        <taxon>Pseudomonadati</taxon>
        <taxon>Pseudomonadota</taxon>
        <taxon>Gammaproteobacteria</taxon>
        <taxon>Enterobacterales</taxon>
        <taxon>Enterobacteriaceae</taxon>
        <taxon>Superficieibacter</taxon>
    </lineage>
</organism>
<evidence type="ECO:0000313" key="5">
    <source>
        <dbReference type="Proteomes" id="UP000247005"/>
    </source>
</evidence>
<name>A0A2P5GMH5_9ENTR</name>
<evidence type="ECO:0000313" key="2">
    <source>
        <dbReference type="EMBL" id="POP41578.1"/>
    </source>
</evidence>
<dbReference type="Proteomes" id="UP000247005">
    <property type="component" value="Unassembled WGS sequence"/>
</dbReference>
<gene>
    <name evidence="3" type="ORF">CHU32_16830</name>
    <name evidence="2" type="ORF">CHU33_22110</name>
</gene>
<dbReference type="AlphaFoldDB" id="A0A2P5GMH5"/>
<evidence type="ECO:0000256" key="1">
    <source>
        <dbReference type="SAM" id="SignalP"/>
    </source>
</evidence>
<dbReference type="OrthoDB" id="6504655at2"/>
<dbReference type="Proteomes" id="UP000237073">
    <property type="component" value="Unassembled WGS sequence"/>
</dbReference>
<feature type="signal peptide" evidence="1">
    <location>
        <begin position="1"/>
        <end position="23"/>
    </location>
</feature>
<dbReference type="RefSeq" id="WP_103678204.1">
    <property type="nucleotide sequence ID" value="NZ_PQGD01000013.1"/>
</dbReference>
<dbReference type="EMBL" id="PQGD01000013">
    <property type="protein sequence ID" value="POP47007.1"/>
    <property type="molecule type" value="Genomic_DNA"/>
</dbReference>
<keyword evidence="1" id="KW-0732">Signal</keyword>
<dbReference type="InterPro" id="IPR008966">
    <property type="entry name" value="Adhesion_dom_sf"/>
</dbReference>
<proteinExistence type="predicted"/>
<dbReference type="GO" id="GO:0009289">
    <property type="term" value="C:pilus"/>
    <property type="evidence" value="ECO:0007669"/>
    <property type="project" value="InterPro"/>
</dbReference>
<dbReference type="SUPFAM" id="SSF49401">
    <property type="entry name" value="Bacterial adhesins"/>
    <property type="match status" value="1"/>
</dbReference>
<sequence length="196" mass="20409">MKFNSLFLALAMTGGLFSGLSQAADPITGTTTLQAVFTANVLPGTCNAQVQYNSVNTETIDFGDLYKSDLGVRTEPFDIVLTECSGVLTTTVTAKPGAGNSCSGEAYGATGGTNTAVEIWQTAADTGTKLTCQNPASPAISHSFANRGPQDETNPDELKGYTFPMVARWVVANGKTADDVAIGAASSRITFSVNYQ</sequence>
<protein>
    <submittedName>
        <fullName evidence="3">Fimbrial protein StaE</fullName>
    </submittedName>
</protein>
<dbReference type="Gene3D" id="2.60.40.1090">
    <property type="entry name" value="Fimbrial-type adhesion domain"/>
    <property type="match status" value="1"/>
</dbReference>